<dbReference type="SMART" id="SM00060">
    <property type="entry name" value="FN3"/>
    <property type="match status" value="1"/>
</dbReference>
<dbReference type="PROSITE" id="PS50853">
    <property type="entry name" value="FN3"/>
    <property type="match status" value="1"/>
</dbReference>
<evidence type="ECO:0000313" key="4">
    <source>
        <dbReference type="Proteomes" id="UP000292262"/>
    </source>
</evidence>
<dbReference type="PROSITE" id="PS51257">
    <property type="entry name" value="PROKAR_LIPOPROTEIN"/>
    <property type="match status" value="1"/>
</dbReference>
<feature type="signal peptide" evidence="1">
    <location>
        <begin position="1"/>
        <end position="22"/>
    </location>
</feature>
<dbReference type="Proteomes" id="UP000292262">
    <property type="component" value="Unassembled WGS sequence"/>
</dbReference>
<dbReference type="InterPro" id="IPR013783">
    <property type="entry name" value="Ig-like_fold"/>
</dbReference>
<proteinExistence type="predicted"/>
<dbReference type="OrthoDB" id="9811934at2"/>
<keyword evidence="1" id="KW-0732">Signal</keyword>
<name>A0A4Q7PKR0_9FLAO</name>
<dbReference type="AlphaFoldDB" id="A0A4Q7PKR0"/>
<dbReference type="InterPro" id="IPR036116">
    <property type="entry name" value="FN3_sf"/>
</dbReference>
<dbReference type="InterPro" id="IPR003961">
    <property type="entry name" value="FN3_dom"/>
</dbReference>
<dbReference type="CDD" id="cd00063">
    <property type="entry name" value="FN3"/>
    <property type="match status" value="1"/>
</dbReference>
<evidence type="ECO:0000259" key="2">
    <source>
        <dbReference type="PROSITE" id="PS50853"/>
    </source>
</evidence>
<evidence type="ECO:0000313" key="3">
    <source>
        <dbReference type="EMBL" id="RZS99552.1"/>
    </source>
</evidence>
<comment type="caution">
    <text evidence="3">The sequence shown here is derived from an EMBL/GenBank/DDBJ whole genome shotgun (WGS) entry which is preliminary data.</text>
</comment>
<dbReference type="PANTHER" id="PTHR42754:SF1">
    <property type="entry name" value="LIPOPROTEIN"/>
    <property type="match status" value="1"/>
</dbReference>
<dbReference type="RefSeq" id="WP_130285378.1">
    <property type="nucleotide sequence ID" value="NZ_SGXE01000001.1"/>
</dbReference>
<dbReference type="SUPFAM" id="SSF50998">
    <property type="entry name" value="Quinoprotein alcohol dehydrogenase-like"/>
    <property type="match status" value="1"/>
</dbReference>
<feature type="domain" description="Fibronectin type-III" evidence="2">
    <location>
        <begin position="34"/>
        <end position="121"/>
    </location>
</feature>
<dbReference type="SUPFAM" id="SSF49265">
    <property type="entry name" value="Fibronectin type III"/>
    <property type="match status" value="1"/>
</dbReference>
<gene>
    <name evidence="3" type="ORF">EV197_0774</name>
</gene>
<reference evidence="3 4" key="1">
    <citation type="submission" date="2019-02" db="EMBL/GenBank/DDBJ databases">
        <title>Genomic Encyclopedia of Type Strains, Phase IV (KMG-IV): sequencing the most valuable type-strain genomes for metagenomic binning, comparative biology and taxonomic classification.</title>
        <authorList>
            <person name="Goeker M."/>
        </authorList>
    </citation>
    <scope>NUCLEOTIDE SEQUENCE [LARGE SCALE GENOMIC DNA]</scope>
    <source>
        <strain evidence="3 4">DSM 17196</strain>
    </source>
</reference>
<dbReference type="EMBL" id="SGXE01000001">
    <property type="protein sequence ID" value="RZS99552.1"/>
    <property type="molecule type" value="Genomic_DNA"/>
</dbReference>
<organism evidence="3 4">
    <name type="scientific">Aquimarina brevivitae</name>
    <dbReference type="NCBI Taxonomy" id="323412"/>
    <lineage>
        <taxon>Bacteria</taxon>
        <taxon>Pseudomonadati</taxon>
        <taxon>Bacteroidota</taxon>
        <taxon>Flavobacteriia</taxon>
        <taxon>Flavobacteriales</taxon>
        <taxon>Flavobacteriaceae</taxon>
        <taxon>Aquimarina</taxon>
    </lineage>
</organism>
<keyword evidence="4" id="KW-1185">Reference proteome</keyword>
<dbReference type="PANTHER" id="PTHR42754">
    <property type="entry name" value="ENDOGLUCANASE"/>
    <property type="match status" value="1"/>
</dbReference>
<accession>A0A4Q7PKR0</accession>
<dbReference type="Pfam" id="PF00041">
    <property type="entry name" value="fn3"/>
    <property type="match status" value="1"/>
</dbReference>
<sequence length="536" mass="57352">MKKKVYLANLIIICLWFLGCNNDDETTTNPQNQRPGNINIEVDQITNNTALLSWNAAVNPDDDLVTYTVFLGDTEIQSNIETTEFLLESLIAQTNYNGKVVASDSNGGTSENTFDFTTSEGETTNEQPSIAWERSFGGSQIDEANAVVLTQDGGYAIVGTSYSDDGDVESNNDNDGYLGGDIWVIRLDSSGDLIWETNLGGSLDERGNSIRQTSDNGFIIAGSSNSSDQDISGDSSFVDFWVVKLDQNGILDWEVNYGGGGNEGANSIQQTMDEGYIVAGFTSSSNGDVGGNNGSLDYWIIKLDTTGSLVWEKNLGGSGIDIARAIEQTNDGGYIVAGSSASSDGDVGTNYGEEDYWVVKLDASGNLVWETNLGGSSEDLAYDIEQTLDQGYIIAGYSESSDIDVTDNHGGRDFWIVKLDISGGIVWENNIGGSESDTASSIQQTSDQGYIIAGNSASNDFDTSTNLGALDYWVLKINDTGVLMWEISLGGPLSDYANAIQQTNDGYILAGYTQGPGGDIGGTGKGSWDYWVVKLE</sequence>
<dbReference type="Gene3D" id="2.60.40.10">
    <property type="entry name" value="Immunoglobulins"/>
    <property type="match status" value="1"/>
</dbReference>
<protein>
    <recommendedName>
        <fullName evidence="2">Fibronectin type-III domain-containing protein</fullName>
    </recommendedName>
</protein>
<dbReference type="InterPro" id="IPR011047">
    <property type="entry name" value="Quinoprotein_ADH-like_sf"/>
</dbReference>
<feature type="chain" id="PRO_5020492956" description="Fibronectin type-III domain-containing protein" evidence="1">
    <location>
        <begin position="23"/>
        <end position="536"/>
    </location>
</feature>
<evidence type="ECO:0000256" key="1">
    <source>
        <dbReference type="SAM" id="SignalP"/>
    </source>
</evidence>